<reference evidence="7 8" key="1">
    <citation type="submission" date="2016-10" db="EMBL/GenBank/DDBJ databases">
        <authorList>
            <person name="de Groot N.N."/>
        </authorList>
    </citation>
    <scope>NUCLEOTIDE SEQUENCE [LARGE SCALE GENOMIC DNA]</scope>
    <source>
        <strain evidence="7 8">DSM 21019</strain>
    </source>
</reference>
<keyword evidence="2 3" id="KW-0697">Rotamase</keyword>
<evidence type="ECO:0000313" key="7">
    <source>
        <dbReference type="EMBL" id="SFR31447.1"/>
    </source>
</evidence>
<dbReference type="InterPro" id="IPR046357">
    <property type="entry name" value="PPIase_dom_sf"/>
</dbReference>
<dbReference type="Pfam" id="PF00254">
    <property type="entry name" value="FKBP_C"/>
    <property type="match status" value="1"/>
</dbReference>
<dbReference type="SUPFAM" id="SSF54534">
    <property type="entry name" value="FKBP-like"/>
    <property type="match status" value="1"/>
</dbReference>
<keyword evidence="5" id="KW-0732">Signal</keyword>
<accession>A0A1I6FNS5</accession>
<keyword evidence="8" id="KW-1185">Reference proteome</keyword>
<dbReference type="InterPro" id="IPR001179">
    <property type="entry name" value="PPIase_FKBP_dom"/>
</dbReference>
<dbReference type="Proteomes" id="UP000199534">
    <property type="component" value="Unassembled WGS sequence"/>
</dbReference>
<dbReference type="OrthoDB" id="1093155at2"/>
<evidence type="ECO:0000256" key="2">
    <source>
        <dbReference type="ARBA" id="ARBA00023110"/>
    </source>
</evidence>
<evidence type="ECO:0000256" key="5">
    <source>
        <dbReference type="SAM" id="SignalP"/>
    </source>
</evidence>
<comment type="catalytic activity">
    <reaction evidence="1 3 4">
        <text>[protein]-peptidylproline (omega=180) = [protein]-peptidylproline (omega=0)</text>
        <dbReference type="Rhea" id="RHEA:16237"/>
        <dbReference type="Rhea" id="RHEA-COMP:10747"/>
        <dbReference type="Rhea" id="RHEA-COMP:10748"/>
        <dbReference type="ChEBI" id="CHEBI:83833"/>
        <dbReference type="ChEBI" id="CHEBI:83834"/>
        <dbReference type="EC" id="5.2.1.8"/>
    </reaction>
</comment>
<evidence type="ECO:0000256" key="3">
    <source>
        <dbReference type="PROSITE-ProRule" id="PRU00277"/>
    </source>
</evidence>
<dbReference type="NCBIfam" id="TIGR03516">
    <property type="entry name" value="ppisom_GldI"/>
    <property type="match status" value="1"/>
</dbReference>
<evidence type="ECO:0000259" key="6">
    <source>
        <dbReference type="PROSITE" id="PS50059"/>
    </source>
</evidence>
<proteinExistence type="inferred from homology"/>
<name>A0A1I6FNS5_9FLAO</name>
<dbReference type="EMBL" id="FOYQ01000001">
    <property type="protein sequence ID" value="SFR31447.1"/>
    <property type="molecule type" value="Genomic_DNA"/>
</dbReference>
<dbReference type="InterPro" id="IPR019869">
    <property type="entry name" value="Motility-assoc_PPIase_GldI"/>
</dbReference>
<dbReference type="PROSITE" id="PS51257">
    <property type="entry name" value="PROKAR_LIPOPROTEIN"/>
    <property type="match status" value="1"/>
</dbReference>
<comment type="similarity">
    <text evidence="4">Belongs to the FKBP-type PPIase family.</text>
</comment>
<dbReference type="EC" id="5.2.1.8" evidence="4"/>
<evidence type="ECO:0000313" key="8">
    <source>
        <dbReference type="Proteomes" id="UP000199534"/>
    </source>
</evidence>
<dbReference type="PROSITE" id="PS50059">
    <property type="entry name" value="FKBP_PPIASE"/>
    <property type="match status" value="1"/>
</dbReference>
<dbReference type="STRING" id="400055.SAMN04490243_0232"/>
<evidence type="ECO:0000256" key="4">
    <source>
        <dbReference type="RuleBase" id="RU003915"/>
    </source>
</evidence>
<organism evidence="7 8">
    <name type="scientific">Robiginitalea myxolifaciens</name>
    <dbReference type="NCBI Taxonomy" id="400055"/>
    <lineage>
        <taxon>Bacteria</taxon>
        <taxon>Pseudomonadati</taxon>
        <taxon>Bacteroidota</taxon>
        <taxon>Flavobacteriia</taxon>
        <taxon>Flavobacteriales</taxon>
        <taxon>Flavobacteriaceae</taxon>
        <taxon>Robiginitalea</taxon>
    </lineage>
</organism>
<gene>
    <name evidence="7" type="ORF">SAMN04490243_0232</name>
</gene>
<feature type="signal peptide" evidence="5">
    <location>
        <begin position="1"/>
        <end position="21"/>
    </location>
</feature>
<sequence length="187" mass="21190">MNVKPLAFILLLLLLAGCQDAVPRWPVEEKGGSFLKVSAERNRKLLEEEMLFLEELLAKDSLRTYTTSASGTKYYFETKAPETEPIAAPDDLVTLQYNLMTWGGDTIYSREEIGLLKYKVDKQELFPGMRSSVKLLRQGESAVFWFPSSLGYGYHGDQDRIGPNLPLKSQVWILDIEKSKDSLPLKP</sequence>
<dbReference type="GO" id="GO:0003755">
    <property type="term" value="F:peptidyl-prolyl cis-trans isomerase activity"/>
    <property type="evidence" value="ECO:0007669"/>
    <property type="project" value="UniProtKB-UniRule"/>
</dbReference>
<evidence type="ECO:0000256" key="1">
    <source>
        <dbReference type="ARBA" id="ARBA00000971"/>
    </source>
</evidence>
<feature type="chain" id="PRO_5011647948" description="Peptidyl-prolyl cis-trans isomerase" evidence="5">
    <location>
        <begin position="22"/>
        <end position="187"/>
    </location>
</feature>
<feature type="domain" description="PPIase FKBP-type" evidence="6">
    <location>
        <begin position="90"/>
        <end position="177"/>
    </location>
</feature>
<dbReference type="Gene3D" id="3.10.50.40">
    <property type="match status" value="1"/>
</dbReference>
<dbReference type="AlphaFoldDB" id="A0A1I6FNS5"/>
<protein>
    <recommendedName>
        <fullName evidence="4">Peptidyl-prolyl cis-trans isomerase</fullName>
        <ecNumber evidence="4">5.2.1.8</ecNumber>
    </recommendedName>
</protein>
<keyword evidence="3 4" id="KW-0413">Isomerase</keyword>
<dbReference type="RefSeq" id="WP_092980014.1">
    <property type="nucleotide sequence ID" value="NZ_FOYQ01000001.1"/>
</dbReference>